<accession>A0A0R3RH85</accession>
<evidence type="ECO:0000313" key="2">
    <source>
        <dbReference type="Proteomes" id="UP000050640"/>
    </source>
</evidence>
<evidence type="ECO:0000256" key="1">
    <source>
        <dbReference type="SAM" id="MobiDB-lite"/>
    </source>
</evidence>
<dbReference type="AlphaFoldDB" id="A0A0R3RH85"/>
<proteinExistence type="predicted"/>
<feature type="compositionally biased region" description="Basic and acidic residues" evidence="1">
    <location>
        <begin position="15"/>
        <end position="48"/>
    </location>
</feature>
<sequence length="83" mass="9372">MLGGTEGWRRRWKFGRGDGKGRRKEATRNTLTDHHHDEDDNDDGEGRRQGGGGRVYSWQGCLQGLQPALHAAVRPALPPRQRQ</sequence>
<protein>
    <submittedName>
        <fullName evidence="3">Uncharacterized protein</fullName>
    </submittedName>
</protein>
<feature type="region of interest" description="Disordered" evidence="1">
    <location>
        <begin position="1"/>
        <end position="56"/>
    </location>
</feature>
<dbReference type="Proteomes" id="UP000050640">
    <property type="component" value="Unplaced"/>
</dbReference>
<evidence type="ECO:0000313" key="3">
    <source>
        <dbReference type="WBParaSite" id="EEL_0000079701-mRNA-1"/>
    </source>
</evidence>
<organism evidence="2 3">
    <name type="scientific">Elaeophora elaphi</name>
    <dbReference type="NCBI Taxonomy" id="1147741"/>
    <lineage>
        <taxon>Eukaryota</taxon>
        <taxon>Metazoa</taxon>
        <taxon>Ecdysozoa</taxon>
        <taxon>Nematoda</taxon>
        <taxon>Chromadorea</taxon>
        <taxon>Rhabditida</taxon>
        <taxon>Spirurina</taxon>
        <taxon>Spiruromorpha</taxon>
        <taxon>Filarioidea</taxon>
        <taxon>Onchocercidae</taxon>
        <taxon>Elaeophora</taxon>
    </lineage>
</organism>
<keyword evidence="2" id="KW-1185">Reference proteome</keyword>
<name>A0A0R3RH85_9BILA</name>
<dbReference type="WBParaSite" id="EEL_0000079701-mRNA-1">
    <property type="protein sequence ID" value="EEL_0000079701-mRNA-1"/>
    <property type="gene ID" value="EEL_0000079701"/>
</dbReference>
<reference evidence="3" key="1">
    <citation type="submission" date="2017-02" db="UniProtKB">
        <authorList>
            <consortium name="WormBaseParasite"/>
        </authorList>
    </citation>
    <scope>IDENTIFICATION</scope>
</reference>